<feature type="transmembrane region" description="Helical" evidence="1">
    <location>
        <begin position="359"/>
        <end position="388"/>
    </location>
</feature>
<dbReference type="InterPro" id="IPR047928">
    <property type="entry name" value="Perm_prefix_1"/>
</dbReference>
<feature type="transmembrane region" description="Helical" evidence="1">
    <location>
        <begin position="400"/>
        <end position="424"/>
    </location>
</feature>
<sequence>MEEYIKKLLEQVRFEKAHKAIGEEIRAHIENQIEANVLDGMDKETAEKKAVEDMGDPVETGIALDKVHRPQMAWGVVIVALFVAIVGTLIHVLMAKDPALEYLKYRNDIGSFIMFTVSGISVMLLLYLLDYITVAKYSKVVATCMIAVYMLGIFLRDKVYFMQLEWLDKTGHRTGWENADFPLPIKVLDLTSSFMNPPMLLLIPLYAGIIYKYKGQKYDGLIKSVLWLIIPSYIVSYRHNYVICLIFVLSMLVQLTFAIKKEWLKVSKIPVLITLWTTFSVFLGFVAKKEYERASGTVLRWGGEDGNLYERPTINANIDIVRAYMKQVKLFGNALLSSLGGKSYSPAQYSISDPGTRMILTYILTTGGLIVGIVVIATVVGLIVYGLVTVLKTKNQLGMVIGIGCMMWLISNTVVNILVGTGIIDDQGGGAFLPFVSNDKLVESYALLGILLSIYKYKNAYSQHIDINLRIDLKKLRLKKLK</sequence>
<evidence type="ECO:0008006" key="4">
    <source>
        <dbReference type="Google" id="ProtNLM"/>
    </source>
</evidence>
<keyword evidence="3" id="KW-1185">Reference proteome</keyword>
<protein>
    <recommendedName>
        <fullName evidence="4">Cell division protein FtsW, lipid II flippase</fullName>
    </recommendedName>
</protein>
<feature type="transmembrane region" description="Helical" evidence="1">
    <location>
        <begin position="194"/>
        <end position="211"/>
    </location>
</feature>
<keyword evidence="1" id="KW-0812">Transmembrane</keyword>
<keyword evidence="1" id="KW-0472">Membrane</keyword>
<keyword evidence="1" id="KW-1133">Transmembrane helix</keyword>
<dbReference type="EMBL" id="FMUR01000012">
    <property type="protein sequence ID" value="SCY31157.1"/>
    <property type="molecule type" value="Genomic_DNA"/>
</dbReference>
<proteinExistence type="predicted"/>
<feature type="transmembrane region" description="Helical" evidence="1">
    <location>
        <begin position="109"/>
        <end position="128"/>
    </location>
</feature>
<evidence type="ECO:0000313" key="2">
    <source>
        <dbReference type="EMBL" id="SCY31157.1"/>
    </source>
</evidence>
<feature type="transmembrane region" description="Helical" evidence="1">
    <location>
        <begin position="72"/>
        <end position="94"/>
    </location>
</feature>
<dbReference type="OrthoDB" id="9802195at2"/>
<evidence type="ECO:0000256" key="1">
    <source>
        <dbReference type="SAM" id="Phobius"/>
    </source>
</evidence>
<dbReference type="NCBIfam" id="NF038403">
    <property type="entry name" value="perm_prefix_1"/>
    <property type="match status" value="1"/>
</dbReference>
<reference evidence="3" key="1">
    <citation type="submission" date="2016-10" db="EMBL/GenBank/DDBJ databases">
        <authorList>
            <person name="Varghese N."/>
            <person name="Submissions S."/>
        </authorList>
    </citation>
    <scope>NUCLEOTIDE SEQUENCE [LARGE SCALE GENOMIC DNA]</scope>
    <source>
        <strain evidence="3">XBD2006</strain>
    </source>
</reference>
<gene>
    <name evidence="2" type="ORF">SAMN02910451_02118</name>
</gene>
<dbReference type="AlphaFoldDB" id="A0A1G5EW13"/>
<dbReference type="RefSeq" id="WP_074462672.1">
    <property type="nucleotide sequence ID" value="NZ_FMUR01000012.1"/>
</dbReference>
<accession>A0A1G5EW13</accession>
<feature type="transmembrane region" description="Helical" evidence="1">
    <location>
        <begin position="240"/>
        <end position="257"/>
    </location>
</feature>
<feature type="transmembrane region" description="Helical" evidence="1">
    <location>
        <begin position="269"/>
        <end position="287"/>
    </location>
</feature>
<name>A0A1G5EW13_9FIRM</name>
<evidence type="ECO:0000313" key="3">
    <source>
        <dbReference type="Proteomes" id="UP000183047"/>
    </source>
</evidence>
<dbReference type="Proteomes" id="UP000183047">
    <property type="component" value="Unassembled WGS sequence"/>
</dbReference>
<feature type="transmembrane region" description="Helical" evidence="1">
    <location>
        <begin position="140"/>
        <end position="156"/>
    </location>
</feature>
<organism evidence="2 3">
    <name type="scientific">Butyrivibrio hungatei</name>
    <dbReference type="NCBI Taxonomy" id="185008"/>
    <lineage>
        <taxon>Bacteria</taxon>
        <taxon>Bacillati</taxon>
        <taxon>Bacillota</taxon>
        <taxon>Clostridia</taxon>
        <taxon>Lachnospirales</taxon>
        <taxon>Lachnospiraceae</taxon>
        <taxon>Butyrivibrio</taxon>
    </lineage>
</organism>